<evidence type="ECO:0000256" key="2">
    <source>
        <dbReference type="ARBA" id="ARBA00010992"/>
    </source>
</evidence>
<organism evidence="6 7">
    <name type="scientific">Citrus clementina</name>
    <name type="common">Clementine</name>
    <name type="synonym">Citrus deliciosa x Citrus sinensis</name>
    <dbReference type="NCBI Taxonomy" id="85681"/>
    <lineage>
        <taxon>Eukaryota</taxon>
        <taxon>Viridiplantae</taxon>
        <taxon>Streptophyta</taxon>
        <taxon>Embryophyta</taxon>
        <taxon>Tracheophyta</taxon>
        <taxon>Spermatophyta</taxon>
        <taxon>Magnoliopsida</taxon>
        <taxon>eudicotyledons</taxon>
        <taxon>Gunneridae</taxon>
        <taxon>Pentapetalae</taxon>
        <taxon>rosids</taxon>
        <taxon>malvids</taxon>
        <taxon>Sapindales</taxon>
        <taxon>Rutaceae</taxon>
        <taxon>Aurantioideae</taxon>
        <taxon>Citrus</taxon>
    </lineage>
</organism>
<evidence type="ECO:0000256" key="3">
    <source>
        <dbReference type="ARBA" id="ARBA00022597"/>
    </source>
</evidence>
<evidence type="ECO:0000256" key="1">
    <source>
        <dbReference type="ARBA" id="ARBA00004141"/>
    </source>
</evidence>
<dbReference type="PANTHER" id="PTHR48021">
    <property type="match status" value="1"/>
</dbReference>
<dbReference type="Gene3D" id="1.20.1250.20">
    <property type="entry name" value="MFS general substrate transporter like domains"/>
    <property type="match status" value="1"/>
</dbReference>
<dbReference type="InterPro" id="IPR036259">
    <property type="entry name" value="MFS_trans_sf"/>
</dbReference>
<protein>
    <recommendedName>
        <fullName evidence="5">Major facilitator superfamily (MFS) profile domain-containing protein</fullName>
    </recommendedName>
</protein>
<dbReference type="PROSITE" id="PS50850">
    <property type="entry name" value="MFS"/>
    <property type="match status" value="1"/>
</dbReference>
<dbReference type="AlphaFoldDB" id="V4V3J3"/>
<dbReference type="SUPFAM" id="SSF103473">
    <property type="entry name" value="MFS general substrate transporter"/>
    <property type="match status" value="1"/>
</dbReference>
<evidence type="ECO:0000313" key="6">
    <source>
        <dbReference type="EMBL" id="ESR46449.1"/>
    </source>
</evidence>
<keyword evidence="3" id="KW-0813">Transport</keyword>
<evidence type="ECO:0000259" key="5">
    <source>
        <dbReference type="PROSITE" id="PS50850"/>
    </source>
</evidence>
<feature type="domain" description="Major facilitator superfamily (MFS) profile" evidence="5">
    <location>
        <begin position="1"/>
        <end position="77"/>
    </location>
</feature>
<reference evidence="6 7" key="1">
    <citation type="submission" date="2013-10" db="EMBL/GenBank/DDBJ databases">
        <authorList>
            <consortium name="International Citrus Genome Consortium"/>
            <person name="Jenkins J."/>
            <person name="Schmutz J."/>
            <person name="Prochnik S."/>
            <person name="Rokhsar D."/>
            <person name="Gmitter F."/>
            <person name="Ollitrault P."/>
            <person name="Machado M."/>
            <person name="Talon M."/>
            <person name="Wincker P."/>
            <person name="Jaillon O."/>
            <person name="Morgante M."/>
        </authorList>
    </citation>
    <scope>NUCLEOTIDE SEQUENCE</scope>
    <source>
        <strain evidence="7">cv. Clemenules</strain>
    </source>
</reference>
<dbReference type="Proteomes" id="UP000030687">
    <property type="component" value="Unassembled WGS sequence"/>
</dbReference>
<dbReference type="OMA" id="SHCITFY"/>
<keyword evidence="3" id="KW-0762">Sugar transport</keyword>
<feature type="transmembrane region" description="Helical" evidence="4">
    <location>
        <begin position="51"/>
        <end position="70"/>
    </location>
</feature>
<sequence>MQGSDSSAIPAVILSTLVAICGSVAYGCSVGYSSPVEAGITADLGLSLIEYSVFGSVMTIGAISGSLINGKIADLTG</sequence>
<keyword evidence="4" id="KW-0472">Membrane</keyword>
<dbReference type="Gramene" id="ESR46449">
    <property type="protein sequence ID" value="ESR46449"/>
    <property type="gene ID" value="CICLE_v10003029mg"/>
</dbReference>
<keyword evidence="7" id="KW-1185">Reference proteome</keyword>
<dbReference type="GO" id="GO:0016020">
    <property type="term" value="C:membrane"/>
    <property type="evidence" value="ECO:0007669"/>
    <property type="project" value="UniProtKB-SubCell"/>
</dbReference>
<keyword evidence="4" id="KW-1133">Transmembrane helix</keyword>
<dbReference type="eggNOG" id="KOG0254">
    <property type="taxonomic scope" value="Eukaryota"/>
</dbReference>
<proteinExistence type="inferred from homology"/>
<accession>V4V3J3</accession>
<dbReference type="InterPro" id="IPR020846">
    <property type="entry name" value="MFS_dom"/>
</dbReference>
<gene>
    <name evidence="6" type="ORF">CICLE_v10003029mg</name>
</gene>
<comment type="similarity">
    <text evidence="2">Belongs to the major facilitator superfamily. Sugar transporter (TC 2.A.1.1) family.</text>
</comment>
<evidence type="ECO:0000313" key="7">
    <source>
        <dbReference type="Proteomes" id="UP000030687"/>
    </source>
</evidence>
<dbReference type="InterPro" id="IPR050549">
    <property type="entry name" value="MFS_Trehalose_Transporter"/>
</dbReference>
<name>V4V3J3_CITCL</name>
<dbReference type="InParanoid" id="V4V3J3"/>
<dbReference type="KEGG" id="cic:CICLE_v10003029mg"/>
<dbReference type="STRING" id="85681.V4V3J3"/>
<evidence type="ECO:0000256" key="4">
    <source>
        <dbReference type="SAM" id="Phobius"/>
    </source>
</evidence>
<keyword evidence="4" id="KW-0812">Transmembrane</keyword>
<dbReference type="EMBL" id="KI536799">
    <property type="protein sequence ID" value="ESR46449.1"/>
    <property type="molecule type" value="Genomic_DNA"/>
</dbReference>
<dbReference type="GO" id="GO:0022857">
    <property type="term" value="F:transmembrane transporter activity"/>
    <property type="evidence" value="ECO:0007669"/>
    <property type="project" value="InterPro"/>
</dbReference>
<dbReference type="PANTHER" id="PTHR48021:SF25">
    <property type="entry name" value="SUGAR TRANSPORTER ERD6-LIKE 5"/>
    <property type="match status" value="1"/>
</dbReference>
<comment type="subcellular location">
    <subcellularLocation>
        <location evidence="1">Membrane</location>
        <topology evidence="1">Multi-pass membrane protein</topology>
    </subcellularLocation>
</comment>